<dbReference type="OrthoDB" id="269227at2759"/>
<dbReference type="InterPro" id="IPR000172">
    <property type="entry name" value="GMC_OxRdtase_N"/>
</dbReference>
<comment type="cofactor">
    <cofactor evidence="1">
        <name>FAD</name>
        <dbReference type="ChEBI" id="CHEBI:57692"/>
    </cofactor>
</comment>
<dbReference type="PANTHER" id="PTHR11552:SF147">
    <property type="entry name" value="CHOLINE DEHYDROGENASE, MITOCHONDRIAL"/>
    <property type="match status" value="1"/>
</dbReference>
<dbReference type="PROSITE" id="PS00623">
    <property type="entry name" value="GMC_OXRED_1"/>
    <property type="match status" value="1"/>
</dbReference>
<dbReference type="SUPFAM" id="SSF54373">
    <property type="entry name" value="FAD-linked reductases, C-terminal domain"/>
    <property type="match status" value="1"/>
</dbReference>
<dbReference type="InterPro" id="IPR036188">
    <property type="entry name" value="FAD/NAD-bd_sf"/>
</dbReference>
<accession>A0A812KYC2</accession>
<dbReference type="NCBIfam" id="NF002550">
    <property type="entry name" value="PRK02106.1"/>
    <property type="match status" value="1"/>
</dbReference>
<evidence type="ECO:0000256" key="2">
    <source>
        <dbReference type="ARBA" id="ARBA00010790"/>
    </source>
</evidence>
<comment type="similarity">
    <text evidence="2 5">Belongs to the GMC oxidoreductase family.</text>
</comment>
<name>A0A812KYC2_9DINO</name>
<evidence type="ECO:0000259" key="8">
    <source>
        <dbReference type="PROSITE" id="PS00624"/>
    </source>
</evidence>
<dbReference type="GO" id="GO:0016614">
    <property type="term" value="F:oxidoreductase activity, acting on CH-OH group of donors"/>
    <property type="evidence" value="ECO:0007669"/>
    <property type="project" value="InterPro"/>
</dbReference>
<comment type="caution">
    <text evidence="9">The sequence shown here is derived from an EMBL/GenBank/DDBJ whole genome shotgun (WGS) entry which is preliminary data.</text>
</comment>
<evidence type="ECO:0000256" key="6">
    <source>
        <dbReference type="SAM" id="MobiDB-lite"/>
    </source>
</evidence>
<reference evidence="9" key="1">
    <citation type="submission" date="2021-02" db="EMBL/GenBank/DDBJ databases">
        <authorList>
            <person name="Dougan E. K."/>
            <person name="Rhodes N."/>
            <person name="Thang M."/>
            <person name="Chan C."/>
        </authorList>
    </citation>
    <scope>NUCLEOTIDE SEQUENCE</scope>
</reference>
<dbReference type="GO" id="GO:0050660">
    <property type="term" value="F:flavin adenine dinucleotide binding"/>
    <property type="evidence" value="ECO:0007669"/>
    <property type="project" value="InterPro"/>
</dbReference>
<evidence type="ECO:0000256" key="3">
    <source>
        <dbReference type="ARBA" id="ARBA00022630"/>
    </source>
</evidence>
<evidence type="ECO:0000313" key="9">
    <source>
        <dbReference type="EMBL" id="CAE7235640.1"/>
    </source>
</evidence>
<proteinExistence type="inferred from homology"/>
<dbReference type="AlphaFoldDB" id="A0A812KYC2"/>
<dbReference type="Gene3D" id="3.30.410.40">
    <property type="match status" value="1"/>
</dbReference>
<dbReference type="InterPro" id="IPR012132">
    <property type="entry name" value="GMC_OxRdtase"/>
</dbReference>
<dbReference type="PROSITE" id="PS00624">
    <property type="entry name" value="GMC_OXRED_2"/>
    <property type="match status" value="1"/>
</dbReference>
<feature type="domain" description="Glucose-methanol-choline oxidoreductase N-terminal" evidence="7">
    <location>
        <begin position="128"/>
        <end position="151"/>
    </location>
</feature>
<evidence type="ECO:0000256" key="4">
    <source>
        <dbReference type="ARBA" id="ARBA00022827"/>
    </source>
</evidence>
<evidence type="ECO:0000313" key="10">
    <source>
        <dbReference type="Proteomes" id="UP000604046"/>
    </source>
</evidence>
<dbReference type="Gene3D" id="3.50.50.60">
    <property type="entry name" value="FAD/NAD(P)-binding domain"/>
    <property type="match status" value="1"/>
</dbReference>
<keyword evidence="4 5" id="KW-0274">FAD</keyword>
<dbReference type="SUPFAM" id="SSF51905">
    <property type="entry name" value="FAD/NAD(P)-binding domain"/>
    <property type="match status" value="1"/>
</dbReference>
<keyword evidence="10" id="KW-1185">Reference proteome</keyword>
<feature type="region of interest" description="Disordered" evidence="6">
    <location>
        <begin position="1"/>
        <end position="21"/>
    </location>
</feature>
<evidence type="ECO:0000259" key="7">
    <source>
        <dbReference type="PROSITE" id="PS00623"/>
    </source>
</evidence>
<dbReference type="InterPro" id="IPR007867">
    <property type="entry name" value="GMC_OxRtase_C"/>
</dbReference>
<dbReference type="Pfam" id="PF05199">
    <property type="entry name" value="GMC_oxred_C"/>
    <property type="match status" value="1"/>
</dbReference>
<dbReference type="PIRSF" id="PIRSF000137">
    <property type="entry name" value="Alcohol_oxidase"/>
    <property type="match status" value="1"/>
</dbReference>
<gene>
    <name evidence="9" type="primary">Chdh</name>
    <name evidence="9" type="ORF">SNAT2548_LOCUS10074</name>
</gene>
<dbReference type="EMBL" id="CAJNDS010000813">
    <property type="protein sequence ID" value="CAE7235640.1"/>
    <property type="molecule type" value="Genomic_DNA"/>
</dbReference>
<dbReference type="PANTHER" id="PTHR11552">
    <property type="entry name" value="GLUCOSE-METHANOL-CHOLINE GMC OXIDOREDUCTASE"/>
    <property type="match status" value="1"/>
</dbReference>
<protein>
    <submittedName>
        <fullName evidence="9">Chdh protein</fullName>
    </submittedName>
</protein>
<dbReference type="Pfam" id="PF00732">
    <property type="entry name" value="GMC_oxred_N"/>
    <property type="match status" value="1"/>
</dbReference>
<evidence type="ECO:0000256" key="1">
    <source>
        <dbReference type="ARBA" id="ARBA00001974"/>
    </source>
</evidence>
<dbReference type="Proteomes" id="UP000604046">
    <property type="component" value="Unassembled WGS sequence"/>
</dbReference>
<sequence>MRAAPQEARGRVGRAGRAAQRARSLEVMPGAVTSEGRELLEPGAGAFDYVIVGAGSAGAVLAHRLVKDAGAKVLLIENGRSHHGQWDWWKVNMPAALTFNLADAKYNWDFYTVPQRHMDGRRLHQPRGRALGGSSSLNAMAYVRGHALDYERWAQEIGEGGEAWSYRNILPYYRKAQSHQEGESVYRGGSGPLAVTRRRTPAVKAINEAFVAAGEQAGYPRTEDMNGFQQEGFGQMDMTVTPDGKRASTWECYLRPLMYPKSAEDEAAGKRLKVITNQMAVRLLFEGNRVTGVETVPSPKPKPGGGFHSESSGVVQKHFAREEVVLSAGAVGSPQLLMMSGIGNAKELEKLGLPVLLDQPAVGQNLQDHLEFYVQYLSRFPCSLYPWAATFPGLGLLSKYAYRQPWRAIHAGIVWMLAGAGIGSSNHFEVGGFIRSRAGMPHPDLQYHFIPGIVTGQLDFLPEHGYQAHCGTMRPTSRGTVQLTSASILDAPHIDPNFLATEEDRKDMRAGLRLTIEIMEQEALKDFKLKRFAPLDSLDLASDDAVDAWIRASSHSGYHLSCTCAMGKVVDAKGRVKGLEKLRVVDASIMPSMTSGNLNAPTIMLAEKIADDLCGHDALPPAEDAGWYMPQDYESTQR</sequence>
<feature type="domain" description="Glucose-methanol-choline oxidoreductase N-terminal" evidence="8">
    <location>
        <begin position="329"/>
        <end position="343"/>
    </location>
</feature>
<organism evidence="9 10">
    <name type="scientific">Symbiodinium natans</name>
    <dbReference type="NCBI Taxonomy" id="878477"/>
    <lineage>
        <taxon>Eukaryota</taxon>
        <taxon>Sar</taxon>
        <taxon>Alveolata</taxon>
        <taxon>Dinophyceae</taxon>
        <taxon>Suessiales</taxon>
        <taxon>Symbiodiniaceae</taxon>
        <taxon>Symbiodinium</taxon>
    </lineage>
</organism>
<evidence type="ECO:0000256" key="5">
    <source>
        <dbReference type="RuleBase" id="RU003968"/>
    </source>
</evidence>
<keyword evidence="3 5" id="KW-0285">Flavoprotein</keyword>